<dbReference type="Gene3D" id="1.10.260.40">
    <property type="entry name" value="lambda repressor-like DNA-binding domains"/>
    <property type="match status" value="1"/>
</dbReference>
<protein>
    <submittedName>
        <fullName evidence="1">Uncharacterized protein</fullName>
    </submittedName>
</protein>
<dbReference type="EMBL" id="WWDJ01000042">
    <property type="protein sequence ID" value="NEX55347.1"/>
    <property type="molecule type" value="Genomic_DNA"/>
</dbReference>
<evidence type="ECO:0000313" key="2">
    <source>
        <dbReference type="Proteomes" id="UP000477402"/>
    </source>
</evidence>
<gene>
    <name evidence="1" type="ORF">GTP08_06490</name>
</gene>
<dbReference type="Proteomes" id="UP000477402">
    <property type="component" value="Unassembled WGS sequence"/>
</dbReference>
<reference evidence="1 2" key="1">
    <citation type="submission" date="2019-12" db="EMBL/GenBank/DDBJ databases">
        <title>Draft Genome Sequences of L. lactis strains MS22333, MS22334, MS22336, and MS22337, Isolated from Spontaneous Fermented Camel Milk in Ethiopia.</title>
        <authorList>
            <person name="Bragason E."/>
            <person name="Hansen E.B."/>
            <person name="Guya M.E."/>
            <person name="Berhe T."/>
        </authorList>
    </citation>
    <scope>NUCLEOTIDE SEQUENCE [LARGE SCALE GENOMIC DNA]</scope>
    <source>
        <strain evidence="1 2">MS22336</strain>
    </source>
</reference>
<proteinExistence type="predicted"/>
<accession>A0A6M0M7D9</accession>
<name>A0A6M0M7D9_9LACT</name>
<organism evidence="1 2">
    <name type="scientific">Lactococcus lactis</name>
    <dbReference type="NCBI Taxonomy" id="1358"/>
    <lineage>
        <taxon>Bacteria</taxon>
        <taxon>Bacillati</taxon>
        <taxon>Bacillota</taxon>
        <taxon>Bacilli</taxon>
        <taxon>Lactobacillales</taxon>
        <taxon>Streptococcaceae</taxon>
        <taxon>Lactococcus</taxon>
    </lineage>
</organism>
<dbReference type="InterPro" id="IPR010982">
    <property type="entry name" value="Lambda_DNA-bd_dom_sf"/>
</dbReference>
<dbReference type="GO" id="GO:0003677">
    <property type="term" value="F:DNA binding"/>
    <property type="evidence" value="ECO:0007669"/>
    <property type="project" value="InterPro"/>
</dbReference>
<dbReference type="RefSeq" id="WP_163657122.1">
    <property type="nucleotide sequence ID" value="NZ_WWDH01000114.1"/>
</dbReference>
<sequence length="59" mass="7114">MEANQTIREIIYKNRLKNWQVANEIGIYPSTLSVWLRTELNDERRERVEKALNQLINNK</sequence>
<evidence type="ECO:0000313" key="1">
    <source>
        <dbReference type="EMBL" id="NEX55347.1"/>
    </source>
</evidence>
<dbReference type="AlphaFoldDB" id="A0A6M0M7D9"/>
<comment type="caution">
    <text evidence="1">The sequence shown here is derived from an EMBL/GenBank/DDBJ whole genome shotgun (WGS) entry which is preliminary data.</text>
</comment>